<dbReference type="PANTHER" id="PTHR42919">
    <property type="entry name" value="N-ALPHA-ACETYLTRANSFERASE"/>
    <property type="match status" value="1"/>
</dbReference>
<dbReference type="PANTHER" id="PTHR42919:SF20">
    <property type="entry name" value="GCN5-RELATED N-ACETYLTRANSFERASE 10, CHLOROPLASTIC"/>
    <property type="match status" value="1"/>
</dbReference>
<gene>
    <name evidence="3" type="ORF">WJX74_004302</name>
</gene>
<dbReference type="InterPro" id="IPR000182">
    <property type="entry name" value="GNAT_dom"/>
</dbReference>
<dbReference type="SUPFAM" id="SSF55729">
    <property type="entry name" value="Acyl-CoA N-acyltransferases (Nat)"/>
    <property type="match status" value="1"/>
</dbReference>
<evidence type="ECO:0000313" key="3">
    <source>
        <dbReference type="EMBL" id="KAK9835618.1"/>
    </source>
</evidence>
<dbReference type="AlphaFoldDB" id="A0AAW1RQ60"/>
<keyword evidence="4" id="KW-1185">Reference proteome</keyword>
<evidence type="ECO:0000259" key="2">
    <source>
        <dbReference type="PROSITE" id="PS51186"/>
    </source>
</evidence>
<dbReference type="InterPro" id="IPR016181">
    <property type="entry name" value="Acyl_CoA_acyltransferase"/>
</dbReference>
<dbReference type="Gene3D" id="3.40.630.30">
    <property type="match status" value="1"/>
</dbReference>
<evidence type="ECO:0000313" key="4">
    <source>
        <dbReference type="Proteomes" id="UP001438707"/>
    </source>
</evidence>
<reference evidence="3 4" key="1">
    <citation type="journal article" date="2024" name="Nat. Commun.">
        <title>Phylogenomics reveals the evolutionary origins of lichenization in chlorophyte algae.</title>
        <authorList>
            <person name="Puginier C."/>
            <person name="Libourel C."/>
            <person name="Otte J."/>
            <person name="Skaloud P."/>
            <person name="Haon M."/>
            <person name="Grisel S."/>
            <person name="Petersen M."/>
            <person name="Berrin J.G."/>
            <person name="Delaux P.M."/>
            <person name="Dal Grande F."/>
            <person name="Keller J."/>
        </authorList>
    </citation>
    <scope>NUCLEOTIDE SEQUENCE [LARGE SCALE GENOMIC DNA]</scope>
    <source>
        <strain evidence="3 4">SAG 2145</strain>
    </source>
</reference>
<dbReference type="GO" id="GO:0007064">
    <property type="term" value="P:mitotic sister chromatid cohesion"/>
    <property type="evidence" value="ECO:0007669"/>
    <property type="project" value="TreeGrafter"/>
</dbReference>
<feature type="region of interest" description="Disordered" evidence="1">
    <location>
        <begin position="1"/>
        <end position="29"/>
    </location>
</feature>
<sequence length="219" mass="24383">MANTSEKSLQGFMRKKQQATQEAHAQRAEQEVERLRAELNQVSGGSIVRQTYKKIARSLTSRTGRSRRFMCLVAEESGGIVGTVTLTSATPEALLPAPFPTSKPQRMYLSSLAVADTHRRQGIASALLKSCESLGKRWQQDTLWLHVDCSNPAAQSLYARALYDTIGQDPFWFGPFRRLLLRKMLLQPPSKISGKTSAARSIGGSKRLSDGVFVWDKRE</sequence>
<dbReference type="EMBL" id="JALJOS010000008">
    <property type="protein sequence ID" value="KAK9835618.1"/>
    <property type="molecule type" value="Genomic_DNA"/>
</dbReference>
<dbReference type="CDD" id="cd04301">
    <property type="entry name" value="NAT_SF"/>
    <property type="match status" value="1"/>
</dbReference>
<dbReference type="InterPro" id="IPR051556">
    <property type="entry name" value="N-term/lysine_N-AcTrnsfr"/>
</dbReference>
<dbReference type="GO" id="GO:0008080">
    <property type="term" value="F:N-acetyltransferase activity"/>
    <property type="evidence" value="ECO:0007669"/>
    <property type="project" value="TreeGrafter"/>
</dbReference>
<organism evidence="3 4">
    <name type="scientific">Apatococcus lobatus</name>
    <dbReference type="NCBI Taxonomy" id="904363"/>
    <lineage>
        <taxon>Eukaryota</taxon>
        <taxon>Viridiplantae</taxon>
        <taxon>Chlorophyta</taxon>
        <taxon>core chlorophytes</taxon>
        <taxon>Trebouxiophyceae</taxon>
        <taxon>Chlorellales</taxon>
        <taxon>Chlorellaceae</taxon>
        <taxon>Apatococcus</taxon>
    </lineage>
</organism>
<proteinExistence type="predicted"/>
<dbReference type="Pfam" id="PF00583">
    <property type="entry name" value="Acetyltransf_1"/>
    <property type="match status" value="1"/>
</dbReference>
<name>A0AAW1RQ60_9CHLO</name>
<comment type="caution">
    <text evidence="3">The sequence shown here is derived from an EMBL/GenBank/DDBJ whole genome shotgun (WGS) entry which is preliminary data.</text>
</comment>
<protein>
    <recommendedName>
        <fullName evidence="2">N-acetyltransferase domain-containing protein</fullName>
    </recommendedName>
</protein>
<evidence type="ECO:0000256" key="1">
    <source>
        <dbReference type="SAM" id="MobiDB-lite"/>
    </source>
</evidence>
<feature type="domain" description="N-acetyltransferase" evidence="2">
    <location>
        <begin position="22"/>
        <end position="186"/>
    </location>
</feature>
<dbReference type="Proteomes" id="UP001438707">
    <property type="component" value="Unassembled WGS sequence"/>
</dbReference>
<dbReference type="PROSITE" id="PS51186">
    <property type="entry name" value="GNAT"/>
    <property type="match status" value="1"/>
</dbReference>
<dbReference type="GO" id="GO:0031415">
    <property type="term" value="C:NatA complex"/>
    <property type="evidence" value="ECO:0007669"/>
    <property type="project" value="TreeGrafter"/>
</dbReference>
<accession>A0AAW1RQ60</accession>